<reference evidence="1" key="1">
    <citation type="submission" date="2018-02" db="EMBL/GenBank/DDBJ databases">
        <title>Rhizophora mucronata_Transcriptome.</title>
        <authorList>
            <person name="Meera S.P."/>
            <person name="Sreeshan A."/>
            <person name="Augustine A."/>
        </authorList>
    </citation>
    <scope>NUCLEOTIDE SEQUENCE</scope>
    <source>
        <tissue evidence="1">Leaf</tissue>
    </source>
</reference>
<dbReference type="EMBL" id="GGEC01054311">
    <property type="protein sequence ID" value="MBX34795.1"/>
    <property type="molecule type" value="Transcribed_RNA"/>
</dbReference>
<proteinExistence type="predicted"/>
<sequence length="70" mass="8346">MHTKLFRHVAQVGWEAVHSLTLLCSSLPFQSTRILNYQINRNYNSMKYIMTLSIIEAVDFVSSKYEFYFY</sequence>
<accession>A0A2P2MX58</accession>
<organism evidence="1">
    <name type="scientific">Rhizophora mucronata</name>
    <name type="common">Asiatic mangrove</name>
    <dbReference type="NCBI Taxonomy" id="61149"/>
    <lineage>
        <taxon>Eukaryota</taxon>
        <taxon>Viridiplantae</taxon>
        <taxon>Streptophyta</taxon>
        <taxon>Embryophyta</taxon>
        <taxon>Tracheophyta</taxon>
        <taxon>Spermatophyta</taxon>
        <taxon>Magnoliopsida</taxon>
        <taxon>eudicotyledons</taxon>
        <taxon>Gunneridae</taxon>
        <taxon>Pentapetalae</taxon>
        <taxon>rosids</taxon>
        <taxon>fabids</taxon>
        <taxon>Malpighiales</taxon>
        <taxon>Rhizophoraceae</taxon>
        <taxon>Rhizophora</taxon>
    </lineage>
</organism>
<dbReference type="AlphaFoldDB" id="A0A2P2MX58"/>
<name>A0A2P2MX58_RHIMU</name>
<evidence type="ECO:0000313" key="1">
    <source>
        <dbReference type="EMBL" id="MBX34795.1"/>
    </source>
</evidence>
<protein>
    <submittedName>
        <fullName evidence="1">Uncharacterized protein</fullName>
    </submittedName>
</protein>